<dbReference type="Proteomes" id="UP000030021">
    <property type="component" value="Unassembled WGS sequence"/>
</dbReference>
<name>A0A0A0HHN8_9RHOB</name>
<evidence type="ECO:0000313" key="2">
    <source>
        <dbReference type="Proteomes" id="UP000030021"/>
    </source>
</evidence>
<protein>
    <submittedName>
        <fullName evidence="1">Uncharacterized protein</fullName>
    </submittedName>
</protein>
<sequence length="52" mass="5803">GRRYWGAMLIDPRFKHRMSGGRGLLLTIQTEIVGTPSLGVCAISDRSGMQRR</sequence>
<gene>
    <name evidence="1" type="ORF">rosmuc_03910</name>
</gene>
<accession>A0A0A0HHN8</accession>
<dbReference type="AlphaFoldDB" id="A0A0A0HHN8"/>
<evidence type="ECO:0000313" key="1">
    <source>
        <dbReference type="EMBL" id="KGM86214.1"/>
    </source>
</evidence>
<proteinExistence type="predicted"/>
<dbReference type="EMBL" id="AONH01000022">
    <property type="protein sequence ID" value="KGM86214.1"/>
    <property type="molecule type" value="Genomic_DNA"/>
</dbReference>
<feature type="non-terminal residue" evidence="1">
    <location>
        <position position="1"/>
    </location>
</feature>
<dbReference type="HOGENOM" id="CLU_3073624_0_0_5"/>
<comment type="caution">
    <text evidence="1">The sequence shown here is derived from an EMBL/GenBank/DDBJ whole genome shotgun (WGS) entry which is preliminary data.</text>
</comment>
<organism evidence="1 2">
    <name type="scientific">Roseovarius mucosus DSM 17069</name>
    <dbReference type="NCBI Taxonomy" id="1288298"/>
    <lineage>
        <taxon>Bacteria</taxon>
        <taxon>Pseudomonadati</taxon>
        <taxon>Pseudomonadota</taxon>
        <taxon>Alphaproteobacteria</taxon>
        <taxon>Rhodobacterales</taxon>
        <taxon>Roseobacteraceae</taxon>
        <taxon>Roseovarius</taxon>
    </lineage>
</organism>
<reference evidence="1 2" key="1">
    <citation type="submission" date="2013-01" db="EMBL/GenBank/DDBJ databases">
        <authorList>
            <person name="Fiebig A."/>
            <person name="Goeker M."/>
            <person name="Klenk H.-P.P."/>
        </authorList>
    </citation>
    <scope>NUCLEOTIDE SEQUENCE [LARGE SCALE GENOMIC DNA]</scope>
    <source>
        <strain evidence="1 2">DSM 17069</strain>
    </source>
</reference>